<evidence type="ECO:0000259" key="1">
    <source>
        <dbReference type="Pfam" id="PF00696"/>
    </source>
</evidence>
<name>A0AAU8CWS9_9HYPH</name>
<dbReference type="RefSeq" id="WP_353641187.1">
    <property type="nucleotide sequence ID" value="NZ_CP159253.1"/>
</dbReference>
<dbReference type="SUPFAM" id="SSF53633">
    <property type="entry name" value="Carbamate kinase-like"/>
    <property type="match status" value="1"/>
</dbReference>
<gene>
    <name evidence="2" type="ORF">ABVK50_12880</name>
</gene>
<protein>
    <submittedName>
        <fullName evidence="2">Dihydroneopterin aldolase</fullName>
    </submittedName>
</protein>
<dbReference type="Pfam" id="PF00696">
    <property type="entry name" value="AA_kinase"/>
    <property type="match status" value="1"/>
</dbReference>
<dbReference type="InterPro" id="IPR001048">
    <property type="entry name" value="Asp/Glu/Uridylate_kinase"/>
</dbReference>
<accession>A0AAU8CWS9</accession>
<reference evidence="2" key="1">
    <citation type="submission" date="2024-06" db="EMBL/GenBank/DDBJ databases">
        <title>Mesorhizobium karijinii sp. nov., a symbiont of the iconic Swainsona formosa from arid Australia.</title>
        <authorList>
            <person name="Hill Y.J."/>
            <person name="Watkin E.L.J."/>
            <person name="O'Hara G.W."/>
            <person name="Terpolilli J."/>
            <person name="Tye M.L."/>
            <person name="Kohlmeier M.G."/>
        </authorList>
    </citation>
    <scope>NUCLEOTIDE SEQUENCE</scope>
    <source>
        <strain evidence="2">WSM2240</strain>
    </source>
</reference>
<evidence type="ECO:0000313" key="2">
    <source>
        <dbReference type="EMBL" id="XCG51305.1"/>
    </source>
</evidence>
<proteinExistence type="predicted"/>
<dbReference type="EMBL" id="CP159253">
    <property type="protein sequence ID" value="XCG51305.1"/>
    <property type="molecule type" value="Genomic_DNA"/>
</dbReference>
<sequence>MRRAVVKLGGSTASEAVLGEWIAALAGSALPLVIVPGGGRFANQVRDAQESMGFSDKAAHAMAILAMDQFGHVILDRHDRFVRAQSLQEMELALRGGKIPVWLPSALAIPAPDVRASWDITSDALAAWLAGKLGADALLLVKQTQAFSSADDVASLAARGIVDAGFAEMLPADIDFRLAGPGGAAKAHAQLASGKFPGTAIYRSGTPARKTG</sequence>
<feature type="domain" description="Aspartate/glutamate/uridylate kinase" evidence="1">
    <location>
        <begin position="77"/>
        <end position="151"/>
    </location>
</feature>
<organism evidence="2">
    <name type="scientific">Mesorhizobium sp. WSM2240</name>
    <dbReference type="NCBI Taxonomy" id="3228851"/>
    <lineage>
        <taxon>Bacteria</taxon>
        <taxon>Pseudomonadati</taxon>
        <taxon>Pseudomonadota</taxon>
        <taxon>Alphaproteobacteria</taxon>
        <taxon>Hyphomicrobiales</taxon>
        <taxon>Phyllobacteriaceae</taxon>
        <taxon>Mesorhizobium</taxon>
    </lineage>
</organism>
<dbReference type="InterPro" id="IPR036393">
    <property type="entry name" value="AceGlu_kinase-like_sf"/>
</dbReference>
<dbReference type="Gene3D" id="3.40.1160.10">
    <property type="entry name" value="Acetylglutamate kinase-like"/>
    <property type="match status" value="1"/>
</dbReference>
<dbReference type="AlphaFoldDB" id="A0AAU8CWS9"/>